<accession>A6GFY6</accession>
<dbReference type="OrthoDB" id="9805133at2"/>
<feature type="transmembrane region" description="Helical" evidence="7">
    <location>
        <begin position="135"/>
        <end position="159"/>
    </location>
</feature>
<evidence type="ECO:0000256" key="4">
    <source>
        <dbReference type="ARBA" id="ARBA00022989"/>
    </source>
</evidence>
<dbReference type="EMBL" id="ABCS01000099">
    <property type="protein sequence ID" value="EDM75231.1"/>
    <property type="molecule type" value="Genomic_DNA"/>
</dbReference>
<dbReference type="AlphaFoldDB" id="A6GFY6"/>
<proteinExistence type="inferred from homology"/>
<dbReference type="GO" id="GO:0017038">
    <property type="term" value="P:protein import"/>
    <property type="evidence" value="ECO:0007669"/>
    <property type="project" value="TreeGrafter"/>
</dbReference>
<feature type="transmembrane region" description="Helical" evidence="7">
    <location>
        <begin position="179"/>
        <end position="204"/>
    </location>
</feature>
<sequence>MALSLLGEVEIVKLLTASKGIVLAVVIVLLALVALCIFVILYKLIQVSQAQSQSVTFLDRFWESKRLDDIYRVAEGLKASPLAAMFRAGYVELSKIKKRSAEGGESMHDRMEDTANIERALQRARVSELTKLETLLPFLATTGAAAPFIGLFGTVWGIMDAFLAIAAAGEAELSEISQPIAEALVTTALALLSAVPAVVAFNYFNRRLKVLSAEMQTFGNDYLNIIRRHFF</sequence>
<dbReference type="PANTHER" id="PTHR30625">
    <property type="entry name" value="PROTEIN TOLQ"/>
    <property type="match status" value="1"/>
</dbReference>
<reference evidence="9 10" key="1">
    <citation type="submission" date="2007-06" db="EMBL/GenBank/DDBJ databases">
        <authorList>
            <person name="Shimkets L."/>
            <person name="Ferriera S."/>
            <person name="Johnson J."/>
            <person name="Kravitz S."/>
            <person name="Beeson K."/>
            <person name="Sutton G."/>
            <person name="Rogers Y.-H."/>
            <person name="Friedman R."/>
            <person name="Frazier M."/>
            <person name="Venter J.C."/>
        </authorList>
    </citation>
    <scope>NUCLEOTIDE SEQUENCE [LARGE SCALE GENOMIC DNA]</scope>
    <source>
        <strain evidence="9 10">SIR-1</strain>
    </source>
</reference>
<evidence type="ECO:0000256" key="6">
    <source>
        <dbReference type="RuleBase" id="RU004057"/>
    </source>
</evidence>
<dbReference type="PANTHER" id="PTHR30625:SF3">
    <property type="entry name" value="TOL-PAL SYSTEM PROTEIN TOLQ"/>
    <property type="match status" value="1"/>
</dbReference>
<dbReference type="Pfam" id="PF01618">
    <property type="entry name" value="MotA_ExbB"/>
    <property type="match status" value="1"/>
</dbReference>
<evidence type="ECO:0000256" key="2">
    <source>
        <dbReference type="ARBA" id="ARBA00022475"/>
    </source>
</evidence>
<dbReference type="InterPro" id="IPR002898">
    <property type="entry name" value="MotA_ExbB_proton_chnl"/>
</dbReference>
<keyword evidence="10" id="KW-1185">Reference proteome</keyword>
<dbReference type="Proteomes" id="UP000005801">
    <property type="component" value="Unassembled WGS sequence"/>
</dbReference>
<keyword evidence="5 7" id="KW-0472">Membrane</keyword>
<name>A6GFY6_9BACT</name>
<comment type="caution">
    <text evidence="9">The sequence shown here is derived from an EMBL/GenBank/DDBJ whole genome shotgun (WGS) entry which is preliminary data.</text>
</comment>
<dbReference type="InterPro" id="IPR050790">
    <property type="entry name" value="ExbB/TolQ_transport"/>
</dbReference>
<dbReference type="STRING" id="391625.PPSIR1_26211"/>
<dbReference type="RefSeq" id="WP_006975626.1">
    <property type="nucleotide sequence ID" value="NZ_ABCS01000099.1"/>
</dbReference>
<keyword evidence="2" id="KW-1003">Cell membrane</keyword>
<feature type="domain" description="MotA/TolQ/ExbB proton channel" evidence="8">
    <location>
        <begin position="104"/>
        <end position="216"/>
    </location>
</feature>
<gene>
    <name evidence="9" type="ORF">PPSIR1_26211</name>
</gene>
<keyword evidence="6" id="KW-0653">Protein transport</keyword>
<evidence type="ECO:0000256" key="3">
    <source>
        <dbReference type="ARBA" id="ARBA00022692"/>
    </source>
</evidence>
<organism evidence="9 10">
    <name type="scientific">Plesiocystis pacifica SIR-1</name>
    <dbReference type="NCBI Taxonomy" id="391625"/>
    <lineage>
        <taxon>Bacteria</taxon>
        <taxon>Pseudomonadati</taxon>
        <taxon>Myxococcota</taxon>
        <taxon>Polyangia</taxon>
        <taxon>Nannocystales</taxon>
        <taxon>Nannocystaceae</taxon>
        <taxon>Plesiocystis</taxon>
    </lineage>
</organism>
<keyword evidence="3 7" id="KW-0812">Transmembrane</keyword>
<evidence type="ECO:0000313" key="10">
    <source>
        <dbReference type="Proteomes" id="UP000005801"/>
    </source>
</evidence>
<evidence type="ECO:0000256" key="7">
    <source>
        <dbReference type="SAM" id="Phobius"/>
    </source>
</evidence>
<dbReference type="eggNOG" id="COG0811">
    <property type="taxonomic scope" value="Bacteria"/>
</dbReference>
<keyword evidence="6" id="KW-0813">Transport</keyword>
<feature type="transmembrane region" description="Helical" evidence="7">
    <location>
        <begin position="20"/>
        <end position="42"/>
    </location>
</feature>
<evidence type="ECO:0000313" key="9">
    <source>
        <dbReference type="EMBL" id="EDM75231.1"/>
    </source>
</evidence>
<comment type="subcellular location">
    <subcellularLocation>
        <location evidence="1">Cell membrane</location>
        <topology evidence="1">Multi-pass membrane protein</topology>
    </subcellularLocation>
    <subcellularLocation>
        <location evidence="6">Membrane</location>
        <topology evidence="6">Multi-pass membrane protein</topology>
    </subcellularLocation>
</comment>
<keyword evidence="4 7" id="KW-1133">Transmembrane helix</keyword>
<comment type="similarity">
    <text evidence="6">Belongs to the exbB/tolQ family.</text>
</comment>
<evidence type="ECO:0000256" key="5">
    <source>
        <dbReference type="ARBA" id="ARBA00023136"/>
    </source>
</evidence>
<evidence type="ECO:0000259" key="8">
    <source>
        <dbReference type="Pfam" id="PF01618"/>
    </source>
</evidence>
<evidence type="ECO:0000256" key="1">
    <source>
        <dbReference type="ARBA" id="ARBA00004651"/>
    </source>
</evidence>
<dbReference type="GO" id="GO:0005886">
    <property type="term" value="C:plasma membrane"/>
    <property type="evidence" value="ECO:0007669"/>
    <property type="project" value="UniProtKB-SubCell"/>
</dbReference>
<protein>
    <submittedName>
        <fullName evidence="9">MotA/TolQ/ExbB proton channel</fullName>
    </submittedName>
</protein>